<protein>
    <submittedName>
        <fullName evidence="3">NADH:ubiquinone oxidoreductase subunit</fullName>
    </submittedName>
</protein>
<dbReference type="AlphaFoldDB" id="A0A3G3IEY2"/>
<dbReference type="OMA" id="HTANWHE"/>
<name>A0A3G3IEY2_9ARCH</name>
<dbReference type="Gene3D" id="3.30.460.80">
    <property type="entry name" value="NADH:ubiquinone oxidoreductase, 30kDa subunit"/>
    <property type="match status" value="1"/>
</dbReference>
<dbReference type="RefSeq" id="WP_015504102.1">
    <property type="nucleotide sequence ID" value="NZ_CAYARL010000008.1"/>
</dbReference>
<dbReference type="EMBL" id="CP017686">
    <property type="protein sequence ID" value="AYQ54393.1"/>
    <property type="molecule type" value="Genomic_DNA"/>
</dbReference>
<dbReference type="Proteomes" id="UP000273278">
    <property type="component" value="Chromosome"/>
</dbReference>
<gene>
    <name evidence="3" type="ORF">BKD89_00965</name>
</gene>
<dbReference type="InterPro" id="IPR001268">
    <property type="entry name" value="NADH_UbQ_OxRdtase_30kDa_su"/>
</dbReference>
<accession>A0A3G3IEY2</accession>
<dbReference type="GeneID" id="41320996"/>
<evidence type="ECO:0000313" key="3">
    <source>
        <dbReference type="EMBL" id="AYQ54393.1"/>
    </source>
</evidence>
<dbReference type="PANTHER" id="PTHR10884">
    <property type="entry name" value="NADH DEHYDROGENASE UBIQUINONE IRON-SULFUR PROTEIN 3"/>
    <property type="match status" value="1"/>
</dbReference>
<sequence length="160" mass="19009">MDTEIREYQDSWEGEIKGKLESQFPGKLTVTGTETRRVYVKADKAIIHDLCKFLHDELRFEHCASIAGVDMKDYMQVVYHIDNYTTYKGEMVEITTDLPNDDLHVHTVSDIWGGANWHERETWELFGIVFDEHPRLERLLTPDTYEFFPFRKSYKLRGWE</sequence>
<dbReference type="Pfam" id="PF00329">
    <property type="entry name" value="Complex1_30kDa"/>
    <property type="match status" value="1"/>
</dbReference>
<keyword evidence="3" id="KW-0830">Ubiquinone</keyword>
<feature type="domain" description="NADH:ubiquinone oxidoreductase 30kDa subunit" evidence="2">
    <location>
        <begin position="41"/>
        <end position="158"/>
    </location>
</feature>
<organism evidence="3 4">
    <name type="scientific">Methanomethylophilus alvi</name>
    <dbReference type="NCBI Taxonomy" id="1291540"/>
    <lineage>
        <taxon>Archaea</taxon>
        <taxon>Methanobacteriati</taxon>
        <taxon>Thermoplasmatota</taxon>
        <taxon>Thermoplasmata</taxon>
        <taxon>Methanomassiliicoccales</taxon>
        <taxon>Methanomethylophilaceae</taxon>
        <taxon>Methanomethylophilus</taxon>
    </lineage>
</organism>
<proteinExistence type="inferred from homology"/>
<evidence type="ECO:0000313" key="4">
    <source>
        <dbReference type="Proteomes" id="UP000273278"/>
    </source>
</evidence>
<dbReference type="GO" id="GO:0008137">
    <property type="term" value="F:NADH dehydrogenase (ubiquinone) activity"/>
    <property type="evidence" value="ECO:0007669"/>
    <property type="project" value="InterPro"/>
</dbReference>
<dbReference type="SUPFAM" id="SSF143243">
    <property type="entry name" value="Nqo5-like"/>
    <property type="match status" value="1"/>
</dbReference>
<dbReference type="InterPro" id="IPR037232">
    <property type="entry name" value="NADH_quin_OxRdtase_su_C/D-like"/>
</dbReference>
<comment type="similarity">
    <text evidence="1">Belongs to the complex I 30 kDa subunit family.</text>
</comment>
<reference evidence="3 4" key="1">
    <citation type="submission" date="2016-10" db="EMBL/GenBank/DDBJ databases">
        <title>Complete genome of the TMA-utilizing, human hosted archaeon Methanomethylophilus alvus Gen. nov, sp. nov., strain Mx-05, derived from a pure culture.</title>
        <authorList>
            <person name="Brugere J.-F."/>
            <person name="Ben Hania W."/>
            <person name="Chaudhary P.P."/>
            <person name="Gaci N."/>
            <person name="Borrel G."/>
            <person name="Cao Van Tuat L."/>
            <person name="Fardeau M.-L."/>
            <person name="Harris H.M.B."/>
            <person name="O'Toole P.W."/>
            <person name="Ollivier B."/>
        </authorList>
    </citation>
    <scope>NUCLEOTIDE SEQUENCE [LARGE SCALE GENOMIC DNA]</scope>
    <source>
        <strain evidence="3 4">Mx-05</strain>
    </source>
</reference>
<evidence type="ECO:0000256" key="1">
    <source>
        <dbReference type="ARBA" id="ARBA00007569"/>
    </source>
</evidence>
<dbReference type="PANTHER" id="PTHR10884:SF14">
    <property type="entry name" value="NADH DEHYDROGENASE [UBIQUINONE] IRON-SULFUR PROTEIN 3, MITOCHONDRIAL"/>
    <property type="match status" value="1"/>
</dbReference>
<evidence type="ECO:0000259" key="2">
    <source>
        <dbReference type="Pfam" id="PF00329"/>
    </source>
</evidence>